<comment type="caution">
    <text evidence="2">The sequence shown here is derived from an EMBL/GenBank/DDBJ whole genome shotgun (WGS) entry which is preliminary data.</text>
</comment>
<dbReference type="Proteomes" id="UP000609651">
    <property type="component" value="Unassembled WGS sequence"/>
</dbReference>
<feature type="compositionally biased region" description="Basic and acidic residues" evidence="1">
    <location>
        <begin position="72"/>
        <end position="81"/>
    </location>
</feature>
<evidence type="ECO:0000256" key="1">
    <source>
        <dbReference type="SAM" id="MobiDB-lite"/>
    </source>
</evidence>
<feature type="region of interest" description="Disordered" evidence="1">
    <location>
        <begin position="53"/>
        <end position="81"/>
    </location>
</feature>
<evidence type="ECO:0008006" key="4">
    <source>
        <dbReference type="Google" id="ProtNLM"/>
    </source>
</evidence>
<dbReference type="EMBL" id="WTPX01000109">
    <property type="protein sequence ID" value="NNJ26951.1"/>
    <property type="molecule type" value="Genomic_DNA"/>
</dbReference>
<evidence type="ECO:0000313" key="3">
    <source>
        <dbReference type="Proteomes" id="UP000609651"/>
    </source>
</evidence>
<evidence type="ECO:0000313" key="2">
    <source>
        <dbReference type="EMBL" id="NNJ26951.1"/>
    </source>
</evidence>
<proteinExistence type="predicted"/>
<protein>
    <recommendedName>
        <fullName evidence="4">Transposase</fullName>
    </recommendedName>
</protein>
<accession>A0ABX1VFZ4</accession>
<reference evidence="2 3" key="1">
    <citation type="journal article" date="2020" name="Syst. Appl. Microbiol.">
        <title>Alienimonas chondri sp. nov., a novel planctomycete isolated from the biofilm of the red alga Chondrus crispus.</title>
        <authorList>
            <person name="Vitorino I."/>
            <person name="Albuquerque L."/>
            <person name="Wiegand S."/>
            <person name="Kallscheuer N."/>
            <person name="da Costa M.S."/>
            <person name="Lobo-da-Cunha A."/>
            <person name="Jogler C."/>
            <person name="Lage O.M."/>
        </authorList>
    </citation>
    <scope>NUCLEOTIDE SEQUENCE [LARGE SCALE GENOMIC DNA]</scope>
    <source>
        <strain evidence="2 3">LzC2</strain>
    </source>
</reference>
<organism evidence="2 3">
    <name type="scientific">Alienimonas chondri</name>
    <dbReference type="NCBI Taxonomy" id="2681879"/>
    <lineage>
        <taxon>Bacteria</taxon>
        <taxon>Pseudomonadati</taxon>
        <taxon>Planctomycetota</taxon>
        <taxon>Planctomycetia</taxon>
        <taxon>Planctomycetales</taxon>
        <taxon>Planctomycetaceae</taxon>
        <taxon>Alienimonas</taxon>
    </lineage>
</organism>
<keyword evidence="3" id="KW-1185">Reference proteome</keyword>
<dbReference type="RefSeq" id="WP_171188481.1">
    <property type="nucleotide sequence ID" value="NZ_WTPX01000109.1"/>
</dbReference>
<name>A0ABX1VFZ4_9PLAN</name>
<sequence length="81" mass="8830">MKALPQLGDGETPALVALVYLHRFSQSADLLAAVRATLVATITRRTCSALIRPSSDLPPELKPDSAALDHPLPSREELNRW</sequence>
<gene>
    <name evidence="2" type="ORF">LzC2_30470</name>
</gene>